<proteinExistence type="predicted"/>
<gene>
    <name evidence="1" type="ORF">A3D59_00805</name>
</gene>
<dbReference type="Gene3D" id="3.30.1490.300">
    <property type="match status" value="1"/>
</dbReference>
<dbReference type="NCBIfam" id="TIGR01175">
    <property type="entry name" value="pilM"/>
    <property type="match status" value="1"/>
</dbReference>
<accession>A0A1G2R7W4</accession>
<reference evidence="1 2" key="1">
    <citation type="journal article" date="2016" name="Nat. Commun.">
        <title>Thousands of microbial genomes shed light on interconnected biogeochemical processes in an aquifer system.</title>
        <authorList>
            <person name="Anantharaman K."/>
            <person name="Brown C.T."/>
            <person name="Hug L.A."/>
            <person name="Sharon I."/>
            <person name="Castelle C.J."/>
            <person name="Probst A.J."/>
            <person name="Thomas B.C."/>
            <person name="Singh A."/>
            <person name="Wilkins M.J."/>
            <person name="Karaoz U."/>
            <person name="Brodie E.L."/>
            <person name="Williams K.H."/>
            <person name="Hubbard S.S."/>
            <person name="Banfield J.F."/>
        </authorList>
    </citation>
    <scope>NUCLEOTIDE SEQUENCE [LARGE SCALE GENOMIC DNA]</scope>
</reference>
<evidence type="ECO:0000313" key="2">
    <source>
        <dbReference type="Proteomes" id="UP000179258"/>
    </source>
</evidence>
<dbReference type="PIRSF" id="PIRSF019169">
    <property type="entry name" value="PilM"/>
    <property type="match status" value="1"/>
</dbReference>
<dbReference type="PANTHER" id="PTHR32432">
    <property type="entry name" value="CELL DIVISION PROTEIN FTSA-RELATED"/>
    <property type="match status" value="1"/>
</dbReference>
<dbReference type="InterPro" id="IPR050696">
    <property type="entry name" value="FtsA/MreB"/>
</dbReference>
<dbReference type="InterPro" id="IPR043129">
    <property type="entry name" value="ATPase_NBD"/>
</dbReference>
<dbReference type="PANTHER" id="PTHR32432:SF3">
    <property type="entry name" value="ETHANOLAMINE UTILIZATION PROTEIN EUTJ"/>
    <property type="match status" value="1"/>
</dbReference>
<sequence length="363" mass="39917">MISPDFLTLRLQPFGLDISDLSLKVVKLEKRGRAFRLAAVGAAPINPGIISAGEIKDVDALAALIGTLISRTSGIDSKYVICSLPEEKGFLQVIQMPKLDSRELERAVYFEAENYIPLPMEEIYLGYELIKPAKGQINHDDILIVAFPRKVVDSYVICLKKAGLKPMVFEPASLAIGRALVKNVKSSPVAILDIGETRTSFMVFSNFSVRFTASIPIASQNFSSAIARAKNIDVNDAESFKVKYGLLGRRSREGREIFDALVPPLTDFAEQVKKYLDYYKTHTLHEHSKAGAKNTVKIYLCGGGAALKGLPFFLTAELKTPAELGNPWVNILKQPLKEVPELSYQPSLSYATALGLALRGVRQ</sequence>
<dbReference type="Gene3D" id="3.30.420.40">
    <property type="match status" value="2"/>
</dbReference>
<dbReference type="Pfam" id="PF11104">
    <property type="entry name" value="PilM_2"/>
    <property type="match status" value="1"/>
</dbReference>
<dbReference type="EMBL" id="MHTX01000003">
    <property type="protein sequence ID" value="OHA68965.1"/>
    <property type="molecule type" value="Genomic_DNA"/>
</dbReference>
<comment type="caution">
    <text evidence="1">The sequence shown here is derived from an EMBL/GenBank/DDBJ whole genome shotgun (WGS) entry which is preliminary data.</text>
</comment>
<dbReference type="SUPFAM" id="SSF53067">
    <property type="entry name" value="Actin-like ATPase domain"/>
    <property type="match status" value="2"/>
</dbReference>
<evidence type="ECO:0000313" key="1">
    <source>
        <dbReference type="EMBL" id="OHA68965.1"/>
    </source>
</evidence>
<dbReference type="CDD" id="cd24049">
    <property type="entry name" value="ASKHA_NBD_PilM"/>
    <property type="match status" value="1"/>
</dbReference>
<organism evidence="1 2">
    <name type="scientific">Candidatus Wildermuthbacteria bacterium RIFCSPHIGHO2_02_FULL_47_17</name>
    <dbReference type="NCBI Taxonomy" id="1802452"/>
    <lineage>
        <taxon>Bacteria</taxon>
        <taxon>Candidatus Wildermuthiibacteriota</taxon>
    </lineage>
</organism>
<evidence type="ECO:0008006" key="3">
    <source>
        <dbReference type="Google" id="ProtNLM"/>
    </source>
</evidence>
<dbReference type="Proteomes" id="UP000179258">
    <property type="component" value="Unassembled WGS sequence"/>
</dbReference>
<protein>
    <recommendedName>
        <fullName evidence="3">SHS2 domain-containing protein</fullName>
    </recommendedName>
</protein>
<name>A0A1G2R7W4_9BACT</name>
<dbReference type="AlphaFoldDB" id="A0A1G2R7W4"/>
<dbReference type="InterPro" id="IPR005883">
    <property type="entry name" value="PilM"/>
</dbReference>